<sequence length="406" mass="45029">MYNLFHIFIRVKKGGGKILRYPVTERDIKEVLKVVKRHPGIQTTALTEKLNIKALPEYGQTVWSVLEALKHKLVASKKMFGITSWYLTDKGLLFLGSRKKSEEPGPQKPKKTPAKKSTPRKGGVVKGFGLEQRRAVKECIEALCAAERISGEEVIPGKSYNTTFTSLHTESNAWPAIKLAQDFGYVKKHPKTADNQQVGYSIEKDFLAENPLDPPPPDDPGKKKSGVSGDNIALAGQLLRSDALPKYAKATCAFAFLAANNGNEVRKGLIIELLTGPAGFEREFAINSLLAAGRFLKKVKGSPYGDDSLLAKIKECPYVPLFLSAIEKGEPEIVRLEQDKTTPRKAIRRPSREECLVRAVQYEGGDIEVTFRLKPELLGKKVTLMVYKPKDAKEEEEREIALSING</sequence>
<gene>
    <name evidence="2" type="ORF">C4544_03040</name>
</gene>
<evidence type="ECO:0000256" key="1">
    <source>
        <dbReference type="SAM" id="MobiDB-lite"/>
    </source>
</evidence>
<dbReference type="AlphaFoldDB" id="A0A419DEF5"/>
<dbReference type="Proteomes" id="UP000285655">
    <property type="component" value="Unassembled WGS sequence"/>
</dbReference>
<accession>A0A419DEF5</accession>
<feature type="region of interest" description="Disordered" evidence="1">
    <location>
        <begin position="98"/>
        <end position="126"/>
    </location>
</feature>
<protein>
    <submittedName>
        <fullName evidence="2">Uncharacterized protein</fullName>
    </submittedName>
</protein>
<evidence type="ECO:0000313" key="2">
    <source>
        <dbReference type="EMBL" id="RJO61462.1"/>
    </source>
</evidence>
<feature type="region of interest" description="Disordered" evidence="1">
    <location>
        <begin position="207"/>
        <end position="227"/>
    </location>
</feature>
<reference evidence="2 3" key="1">
    <citation type="journal article" date="2017" name="ISME J.">
        <title>Energy and carbon metabolisms in a deep terrestrial subsurface fluid microbial community.</title>
        <authorList>
            <person name="Momper L."/>
            <person name="Jungbluth S.P."/>
            <person name="Lee M.D."/>
            <person name="Amend J.P."/>
        </authorList>
    </citation>
    <scope>NUCLEOTIDE SEQUENCE [LARGE SCALE GENOMIC DNA]</scope>
    <source>
        <strain evidence="2">SURF_29</strain>
    </source>
</reference>
<comment type="caution">
    <text evidence="2">The sequence shown here is derived from an EMBL/GenBank/DDBJ whole genome shotgun (WGS) entry which is preliminary data.</text>
</comment>
<dbReference type="EMBL" id="QZJW01000019">
    <property type="protein sequence ID" value="RJO61462.1"/>
    <property type="molecule type" value="Genomic_DNA"/>
</dbReference>
<proteinExistence type="predicted"/>
<feature type="compositionally biased region" description="Basic residues" evidence="1">
    <location>
        <begin position="108"/>
        <end position="119"/>
    </location>
</feature>
<organism evidence="2 3">
    <name type="scientific">candidate division WS5 bacterium</name>
    <dbReference type="NCBI Taxonomy" id="2093353"/>
    <lineage>
        <taxon>Bacteria</taxon>
        <taxon>candidate division WS5</taxon>
    </lineage>
</organism>
<evidence type="ECO:0000313" key="3">
    <source>
        <dbReference type="Proteomes" id="UP000285655"/>
    </source>
</evidence>
<name>A0A419DEF5_9BACT</name>